<dbReference type="GO" id="GO:0033314">
    <property type="term" value="P:mitotic DNA replication checkpoint signaling"/>
    <property type="evidence" value="ECO:0007669"/>
    <property type="project" value="TreeGrafter"/>
</dbReference>
<dbReference type="Proteomes" id="UP000664169">
    <property type="component" value="Unassembled WGS sequence"/>
</dbReference>
<dbReference type="InterPro" id="IPR016580">
    <property type="entry name" value="HUS1"/>
</dbReference>
<accession>A0A8H3IG25</accession>
<dbReference type="PANTHER" id="PTHR12900">
    <property type="entry name" value="MITOTIC AND DNA DAMAGE CHECKPOINT PROTEIN HUS1"/>
    <property type="match status" value="1"/>
</dbReference>
<gene>
    <name evidence="6" type="ORF">GOMPHAMPRED_007637</name>
</gene>
<dbReference type="Pfam" id="PF04005">
    <property type="entry name" value="Hus1"/>
    <property type="match status" value="1"/>
</dbReference>
<reference evidence="6" key="1">
    <citation type="submission" date="2021-03" db="EMBL/GenBank/DDBJ databases">
        <authorList>
            <person name="Tagirdzhanova G."/>
        </authorList>
    </citation>
    <scope>NUCLEOTIDE SEQUENCE</scope>
</reference>
<evidence type="ECO:0000256" key="4">
    <source>
        <dbReference type="PIRNR" id="PIRNR011312"/>
    </source>
</evidence>
<protein>
    <recommendedName>
        <fullName evidence="4">Checkpoint protein</fullName>
    </recommendedName>
</protein>
<proteinExistence type="inferred from homology"/>
<keyword evidence="3" id="KW-0539">Nucleus</keyword>
<comment type="subcellular location">
    <subcellularLocation>
        <location evidence="1">Nucleus</location>
    </subcellularLocation>
</comment>
<dbReference type="PANTHER" id="PTHR12900:SF0">
    <property type="entry name" value="CHECKPOINT PROTEIN"/>
    <property type="match status" value="1"/>
</dbReference>
<evidence type="ECO:0000256" key="3">
    <source>
        <dbReference type="ARBA" id="ARBA00023242"/>
    </source>
</evidence>
<dbReference type="EMBL" id="CAJPDQ010000007">
    <property type="protein sequence ID" value="CAF9912354.1"/>
    <property type="molecule type" value="Genomic_DNA"/>
</dbReference>
<name>A0A8H3IG25_9LECA</name>
<comment type="similarity">
    <text evidence="2 4">Belongs to the HUS1 family.</text>
</comment>
<keyword evidence="7" id="KW-1185">Reference proteome</keyword>
<dbReference type="GO" id="GO:0044778">
    <property type="term" value="P:meiotic DNA integrity checkpoint signaling"/>
    <property type="evidence" value="ECO:0007669"/>
    <property type="project" value="TreeGrafter"/>
</dbReference>
<sequence>MRFKSSIKATNAFIKLTGSLSLLGKIAWMRLDNDQVRFTVIPEQGTQVWAVLSIDSIFEDDYTIQSAAGNNTINLEVPLGPLNRALKSAQNSISASIRLTKKDNAPLLSLTIVIPTPVVSGRALSHVDNQSQHHPDDGIPGNPGLRETTITQDVAVRVLPAAAVEGIHEPRSPDPEVHILLPPLMQLKAISERFTKLGLAPLRGGASTNTRTSSFIDQNTNQVGLQGGSGSGPRLEISANMHGELRIGIRTDALTVQSKWSGLSNPELDPNQVEGGDAGLANHPSTRMRNLEGEESWATVRVEGRDWGRVLGVGRMGGRVVACFCHDKALILYVYLPSDELGGGEDSVLTYYIQSYAA</sequence>
<dbReference type="GO" id="GO:0030896">
    <property type="term" value="C:checkpoint clamp complex"/>
    <property type="evidence" value="ECO:0007669"/>
    <property type="project" value="InterPro"/>
</dbReference>
<comment type="caution">
    <text evidence="6">The sequence shown here is derived from an EMBL/GenBank/DDBJ whole genome shotgun (WGS) entry which is preliminary data.</text>
</comment>
<dbReference type="OrthoDB" id="419537at2759"/>
<evidence type="ECO:0000256" key="2">
    <source>
        <dbReference type="ARBA" id="ARBA00005563"/>
    </source>
</evidence>
<feature type="region of interest" description="Disordered" evidence="5">
    <location>
        <begin position="264"/>
        <end position="285"/>
    </location>
</feature>
<dbReference type="GO" id="GO:0000723">
    <property type="term" value="P:telomere maintenance"/>
    <property type="evidence" value="ECO:0007669"/>
    <property type="project" value="TreeGrafter"/>
</dbReference>
<dbReference type="GO" id="GO:0006289">
    <property type="term" value="P:nucleotide-excision repair"/>
    <property type="evidence" value="ECO:0007669"/>
    <property type="project" value="TreeGrafter"/>
</dbReference>
<dbReference type="Gene3D" id="3.70.10.10">
    <property type="match status" value="1"/>
</dbReference>
<dbReference type="PIRSF" id="PIRSF011312">
    <property type="entry name" value="Cell_cycle_HUS1"/>
    <property type="match status" value="1"/>
</dbReference>
<dbReference type="GO" id="GO:0031573">
    <property type="term" value="P:mitotic intra-S DNA damage checkpoint signaling"/>
    <property type="evidence" value="ECO:0007669"/>
    <property type="project" value="TreeGrafter"/>
</dbReference>
<dbReference type="AlphaFoldDB" id="A0A8H3IG25"/>
<dbReference type="GO" id="GO:0000724">
    <property type="term" value="P:double-strand break repair via homologous recombination"/>
    <property type="evidence" value="ECO:0007669"/>
    <property type="project" value="TreeGrafter"/>
</dbReference>
<evidence type="ECO:0000313" key="6">
    <source>
        <dbReference type="EMBL" id="CAF9912354.1"/>
    </source>
</evidence>
<organism evidence="6 7">
    <name type="scientific">Gomphillus americanus</name>
    <dbReference type="NCBI Taxonomy" id="1940652"/>
    <lineage>
        <taxon>Eukaryota</taxon>
        <taxon>Fungi</taxon>
        <taxon>Dikarya</taxon>
        <taxon>Ascomycota</taxon>
        <taxon>Pezizomycotina</taxon>
        <taxon>Lecanoromycetes</taxon>
        <taxon>OSLEUM clade</taxon>
        <taxon>Ostropomycetidae</taxon>
        <taxon>Ostropales</taxon>
        <taxon>Graphidaceae</taxon>
        <taxon>Gomphilloideae</taxon>
        <taxon>Gomphillus</taxon>
    </lineage>
</organism>
<dbReference type="GO" id="GO:0035861">
    <property type="term" value="C:site of double-strand break"/>
    <property type="evidence" value="ECO:0007669"/>
    <property type="project" value="TreeGrafter"/>
</dbReference>
<feature type="region of interest" description="Disordered" evidence="5">
    <location>
        <begin position="127"/>
        <end position="146"/>
    </location>
</feature>
<evidence type="ECO:0000256" key="5">
    <source>
        <dbReference type="SAM" id="MobiDB-lite"/>
    </source>
</evidence>
<evidence type="ECO:0000313" key="7">
    <source>
        <dbReference type="Proteomes" id="UP000664169"/>
    </source>
</evidence>
<dbReference type="InterPro" id="IPR007150">
    <property type="entry name" value="HUS1/Mec3"/>
</dbReference>
<evidence type="ECO:0000256" key="1">
    <source>
        <dbReference type="ARBA" id="ARBA00004123"/>
    </source>
</evidence>
<dbReference type="GO" id="GO:0005730">
    <property type="term" value="C:nucleolus"/>
    <property type="evidence" value="ECO:0007669"/>
    <property type="project" value="InterPro"/>
</dbReference>